<evidence type="ECO:0000313" key="3">
    <source>
        <dbReference type="Proteomes" id="UP000800036"/>
    </source>
</evidence>
<dbReference type="OrthoDB" id="10259680at2759"/>
<evidence type="ECO:0000256" key="1">
    <source>
        <dbReference type="SAM" id="Phobius"/>
    </source>
</evidence>
<proteinExistence type="predicted"/>
<keyword evidence="3" id="KW-1185">Reference proteome</keyword>
<gene>
    <name evidence="2" type="ORF">BU23DRAFT_80918</name>
</gene>
<keyword evidence="1" id="KW-1133">Transmembrane helix</keyword>
<protein>
    <submittedName>
        <fullName evidence="2">DUF1294-domain-containing protein</fullName>
    </submittedName>
</protein>
<dbReference type="AlphaFoldDB" id="A0A6A5VHC9"/>
<dbReference type="Proteomes" id="UP000800036">
    <property type="component" value="Unassembled WGS sequence"/>
</dbReference>
<keyword evidence="1" id="KW-0472">Membrane</keyword>
<dbReference type="InterPro" id="IPR010718">
    <property type="entry name" value="DUF1294"/>
</dbReference>
<feature type="transmembrane region" description="Helical" evidence="1">
    <location>
        <begin position="103"/>
        <end position="123"/>
    </location>
</feature>
<keyword evidence="1" id="KW-0812">Transmembrane</keyword>
<feature type="transmembrane region" description="Helical" evidence="1">
    <location>
        <begin position="12"/>
        <end position="35"/>
    </location>
</feature>
<dbReference type="Pfam" id="PF06961">
    <property type="entry name" value="DUF1294"/>
    <property type="match status" value="1"/>
</dbReference>
<evidence type="ECO:0000313" key="2">
    <source>
        <dbReference type="EMBL" id="KAF1975262.1"/>
    </source>
</evidence>
<dbReference type="EMBL" id="ML976671">
    <property type="protein sequence ID" value="KAF1975262.1"/>
    <property type="molecule type" value="Genomic_DNA"/>
</dbReference>
<sequence length="141" mass="16598">MAPTRRNERRHPVTIATAAGVLSLVLPFTSLVRLYRSTGSWFPFAYTFLVSLVTFCLYGYDKMQARNLQWRVKEVTLHTWAILGGWPGALLGRHFFQHKTRKAAFQVPFWIIVMGWQVFWWIVWRVDLSASKARRDWSAYM</sequence>
<accession>A0A6A5VHC9</accession>
<feature type="transmembrane region" description="Helical" evidence="1">
    <location>
        <begin position="41"/>
        <end position="60"/>
    </location>
</feature>
<organism evidence="2 3">
    <name type="scientific">Bimuria novae-zelandiae CBS 107.79</name>
    <dbReference type="NCBI Taxonomy" id="1447943"/>
    <lineage>
        <taxon>Eukaryota</taxon>
        <taxon>Fungi</taxon>
        <taxon>Dikarya</taxon>
        <taxon>Ascomycota</taxon>
        <taxon>Pezizomycotina</taxon>
        <taxon>Dothideomycetes</taxon>
        <taxon>Pleosporomycetidae</taxon>
        <taxon>Pleosporales</taxon>
        <taxon>Massarineae</taxon>
        <taxon>Didymosphaeriaceae</taxon>
        <taxon>Bimuria</taxon>
    </lineage>
</organism>
<name>A0A6A5VHC9_9PLEO</name>
<reference evidence="2" key="1">
    <citation type="journal article" date="2020" name="Stud. Mycol.">
        <title>101 Dothideomycetes genomes: a test case for predicting lifestyles and emergence of pathogens.</title>
        <authorList>
            <person name="Haridas S."/>
            <person name="Albert R."/>
            <person name="Binder M."/>
            <person name="Bloem J."/>
            <person name="Labutti K."/>
            <person name="Salamov A."/>
            <person name="Andreopoulos B."/>
            <person name="Baker S."/>
            <person name="Barry K."/>
            <person name="Bills G."/>
            <person name="Bluhm B."/>
            <person name="Cannon C."/>
            <person name="Castanera R."/>
            <person name="Culley D."/>
            <person name="Daum C."/>
            <person name="Ezra D."/>
            <person name="Gonzalez J."/>
            <person name="Henrissat B."/>
            <person name="Kuo A."/>
            <person name="Liang C."/>
            <person name="Lipzen A."/>
            <person name="Lutzoni F."/>
            <person name="Magnuson J."/>
            <person name="Mondo S."/>
            <person name="Nolan M."/>
            <person name="Ohm R."/>
            <person name="Pangilinan J."/>
            <person name="Park H.-J."/>
            <person name="Ramirez L."/>
            <person name="Alfaro M."/>
            <person name="Sun H."/>
            <person name="Tritt A."/>
            <person name="Yoshinaga Y."/>
            <person name="Zwiers L.-H."/>
            <person name="Turgeon B."/>
            <person name="Goodwin S."/>
            <person name="Spatafora J."/>
            <person name="Crous P."/>
            <person name="Grigoriev I."/>
        </authorList>
    </citation>
    <scope>NUCLEOTIDE SEQUENCE</scope>
    <source>
        <strain evidence="2">CBS 107.79</strain>
    </source>
</reference>